<feature type="transmembrane region" description="Helical" evidence="6">
    <location>
        <begin position="416"/>
        <end position="440"/>
    </location>
</feature>
<feature type="transmembrane region" description="Helical" evidence="6">
    <location>
        <begin position="671"/>
        <end position="695"/>
    </location>
</feature>
<evidence type="ECO:0000256" key="5">
    <source>
        <dbReference type="ARBA" id="ARBA00023136"/>
    </source>
</evidence>
<dbReference type="PANTHER" id="PTHR30572:SF18">
    <property type="entry name" value="ABC-TYPE MACROLIDE FAMILY EXPORT SYSTEM PERMEASE COMPONENT 2"/>
    <property type="match status" value="1"/>
</dbReference>
<reference evidence="9 10" key="1">
    <citation type="submission" date="2019-01" db="EMBL/GenBank/DDBJ databases">
        <title>Spirosoma flava sp. nov., a propanil-degrading bacterium isolated from herbicide-contaminated soil.</title>
        <authorList>
            <person name="Zhang L."/>
            <person name="Jiang J.-D."/>
        </authorList>
    </citation>
    <scope>NUCLEOTIDE SEQUENCE [LARGE SCALE GENOMIC DNA]</scope>
    <source>
        <strain evidence="9 10">TY50</strain>
    </source>
</reference>
<dbReference type="PANTHER" id="PTHR30572">
    <property type="entry name" value="MEMBRANE COMPONENT OF TRANSPORTER-RELATED"/>
    <property type="match status" value="1"/>
</dbReference>
<keyword evidence="10" id="KW-1185">Reference proteome</keyword>
<dbReference type="AlphaFoldDB" id="A0A4Q2UJP7"/>
<feature type="transmembrane region" description="Helical" evidence="6">
    <location>
        <begin position="21"/>
        <end position="42"/>
    </location>
</feature>
<comment type="subcellular location">
    <subcellularLocation>
        <location evidence="1">Cell membrane</location>
        <topology evidence="1">Multi-pass membrane protein</topology>
    </subcellularLocation>
</comment>
<sequence length="794" mass="87718">MVRNYLKIALRNLWKNRLFSGLNMGGMGVGIAAVGLMSLYVIHELSYDRFHANADRIVRVVHHASWPGGSLNLAPTSARFADALKSEYPAIEKTVRFHPEGGGQITYKDKKLDEPAILFADPSVFEVFSFPFLYGNPATALTRPQTIVLTKTLAEKLFGDAARAVGQTVTFSNNFPNQVTGVIDDLPANSHLQFSALRALPANYTSGWQNFELYTYLLLNKGTDHKALESRLGSFYPNYLKSEMGELNYRMALQPITSIHLESHLDYEISPNGNLRTIYTFAVVAALILLIAGINYVNLYTVRAVARTREVGVRKAIGSRRGQLIGQFLTESMLMAVLSCGLGLILANMVLALFNELAGTNLALTQYGWLPTILVVLAFTVLLGLVSGLYPALLMSGFRPVVALKGRISSPLGGGLFRQSLVVFQFVAAVVLIACSWVIYRQIGYALHKDLGFNKDQVLTFHLDSDDVRKQVQALKNELRKSPLIEQVAAASNPIGNNNIGDNGMFFEQNGAISNTAQVVQTFSVDADYLPTLEINLLEGRNFRESASDGPGVVLVNQALVRQMGWQRPLGKRVKYFVNKDVSFEAQVVGVVSDFHTYSLQHKIQPLVLQMPAPTEKDNLYVRVRPDQATEALAYIRAVYKTFDPSADLTFHFLDENFSRQYQAEQKQAHVLLSFTVLAVLISCLGLFGLAAFAAEQRTKEIGVRKVLGASVASIVGLLSRDFLKLVLIAIVIASPLAWYATHRWLQDFAYRIEVEWWVLALTGLLTAGIALLTVSFQSIKAALTNPVNSLRSE</sequence>
<proteinExistence type="predicted"/>
<evidence type="ECO:0000256" key="3">
    <source>
        <dbReference type="ARBA" id="ARBA00022692"/>
    </source>
</evidence>
<evidence type="ECO:0000256" key="1">
    <source>
        <dbReference type="ARBA" id="ARBA00004651"/>
    </source>
</evidence>
<feature type="domain" description="ABC3 transporter permease C-terminal" evidence="7">
    <location>
        <begin position="674"/>
        <end position="786"/>
    </location>
</feature>
<accession>A0A4Q2UJP7</accession>
<feature type="transmembrane region" description="Helical" evidence="6">
    <location>
        <begin position="374"/>
        <end position="395"/>
    </location>
</feature>
<feature type="transmembrane region" description="Helical" evidence="6">
    <location>
        <begin position="757"/>
        <end position="777"/>
    </location>
</feature>
<evidence type="ECO:0000313" key="9">
    <source>
        <dbReference type="EMBL" id="RYC68842.1"/>
    </source>
</evidence>
<name>A0A4Q2UJP7_9BACT</name>
<evidence type="ECO:0000256" key="4">
    <source>
        <dbReference type="ARBA" id="ARBA00022989"/>
    </source>
</evidence>
<dbReference type="Pfam" id="PF02687">
    <property type="entry name" value="FtsX"/>
    <property type="match status" value="2"/>
</dbReference>
<feature type="transmembrane region" description="Helical" evidence="6">
    <location>
        <begin position="278"/>
        <end position="299"/>
    </location>
</feature>
<dbReference type="Pfam" id="PF12704">
    <property type="entry name" value="MacB_PCD"/>
    <property type="match status" value="2"/>
</dbReference>
<feature type="domain" description="MacB-like periplasmic core" evidence="8">
    <location>
        <begin position="20"/>
        <end position="232"/>
    </location>
</feature>
<keyword evidence="5 6" id="KW-0472">Membrane</keyword>
<keyword evidence="2" id="KW-1003">Cell membrane</keyword>
<feature type="domain" description="ABC3 transporter permease C-terminal" evidence="7">
    <location>
        <begin position="283"/>
        <end position="396"/>
    </location>
</feature>
<dbReference type="InterPro" id="IPR025857">
    <property type="entry name" value="MacB_PCD"/>
</dbReference>
<dbReference type="GO" id="GO:0022857">
    <property type="term" value="F:transmembrane transporter activity"/>
    <property type="evidence" value="ECO:0007669"/>
    <property type="project" value="TreeGrafter"/>
</dbReference>
<dbReference type="InterPro" id="IPR050250">
    <property type="entry name" value="Macrolide_Exporter_MacB"/>
</dbReference>
<dbReference type="GO" id="GO:0005886">
    <property type="term" value="C:plasma membrane"/>
    <property type="evidence" value="ECO:0007669"/>
    <property type="project" value="UniProtKB-SubCell"/>
</dbReference>
<comment type="caution">
    <text evidence="9">The sequence shown here is derived from an EMBL/GenBank/DDBJ whole genome shotgun (WGS) entry which is preliminary data.</text>
</comment>
<feature type="transmembrane region" description="Helical" evidence="6">
    <location>
        <begin position="723"/>
        <end position="742"/>
    </location>
</feature>
<evidence type="ECO:0000256" key="2">
    <source>
        <dbReference type="ARBA" id="ARBA00022475"/>
    </source>
</evidence>
<evidence type="ECO:0000256" key="6">
    <source>
        <dbReference type="SAM" id="Phobius"/>
    </source>
</evidence>
<feature type="transmembrane region" description="Helical" evidence="6">
    <location>
        <begin position="333"/>
        <end position="354"/>
    </location>
</feature>
<keyword evidence="4 6" id="KW-1133">Transmembrane helix</keyword>
<dbReference type="Proteomes" id="UP000290407">
    <property type="component" value="Unassembled WGS sequence"/>
</dbReference>
<evidence type="ECO:0000313" key="10">
    <source>
        <dbReference type="Proteomes" id="UP000290407"/>
    </source>
</evidence>
<dbReference type="RefSeq" id="WP_129602444.1">
    <property type="nucleotide sequence ID" value="NZ_SBLB01000004.1"/>
</dbReference>
<dbReference type="EMBL" id="SBLB01000004">
    <property type="protein sequence ID" value="RYC68842.1"/>
    <property type="molecule type" value="Genomic_DNA"/>
</dbReference>
<keyword evidence="3 6" id="KW-0812">Transmembrane</keyword>
<protein>
    <submittedName>
        <fullName evidence="9">FtsX-like permease family protein</fullName>
    </submittedName>
</protein>
<organism evidence="9 10">
    <name type="scientific">Spirosoma sordidisoli</name>
    <dbReference type="NCBI Taxonomy" id="2502893"/>
    <lineage>
        <taxon>Bacteria</taxon>
        <taxon>Pseudomonadati</taxon>
        <taxon>Bacteroidota</taxon>
        <taxon>Cytophagia</taxon>
        <taxon>Cytophagales</taxon>
        <taxon>Cytophagaceae</taxon>
        <taxon>Spirosoma</taxon>
    </lineage>
</organism>
<gene>
    <name evidence="9" type="ORF">EQG79_15610</name>
</gene>
<evidence type="ECO:0000259" key="7">
    <source>
        <dbReference type="Pfam" id="PF02687"/>
    </source>
</evidence>
<evidence type="ECO:0000259" key="8">
    <source>
        <dbReference type="Pfam" id="PF12704"/>
    </source>
</evidence>
<feature type="domain" description="MacB-like periplasmic core" evidence="8">
    <location>
        <begin position="472"/>
        <end position="634"/>
    </location>
</feature>
<dbReference type="InterPro" id="IPR003838">
    <property type="entry name" value="ABC3_permease_C"/>
</dbReference>